<feature type="region of interest" description="Disordered" evidence="15">
    <location>
        <begin position="546"/>
        <end position="584"/>
    </location>
</feature>
<dbReference type="STRING" id="6239.F53A3.2.1"/>
<comment type="subcellular location">
    <subcellularLocation>
        <location evidence="3">Nucleus</location>
    </subcellularLocation>
</comment>
<keyword evidence="6" id="KW-0808">Transferase</keyword>
<evidence type="ECO:0000256" key="10">
    <source>
        <dbReference type="ARBA" id="ARBA00022842"/>
    </source>
</evidence>
<dbReference type="GO" id="GO:0009314">
    <property type="term" value="P:response to radiation"/>
    <property type="evidence" value="ECO:0000318"/>
    <property type="project" value="GO_Central"/>
</dbReference>
<evidence type="ECO:0000313" key="20">
    <source>
        <dbReference type="WormBase" id="F53A3.2"/>
    </source>
</evidence>
<dbReference type="PANTHER" id="PTHR45873:SF1">
    <property type="entry name" value="DNA POLYMERASE ETA"/>
    <property type="match status" value="1"/>
</dbReference>
<evidence type="ECO:0000256" key="2">
    <source>
        <dbReference type="ARBA" id="ARBA00001946"/>
    </source>
</evidence>
<accession>G5EFY1</accession>
<dbReference type="GO" id="GO:0003887">
    <property type="term" value="F:DNA-directed DNA polymerase activity"/>
    <property type="evidence" value="ECO:0000318"/>
    <property type="project" value="GO_Central"/>
</dbReference>
<keyword evidence="7" id="KW-0548">Nucleotidyltransferase</keyword>
<reference evidence="18 19" key="1">
    <citation type="journal article" date="1998" name="Science">
        <title>Genome sequence of the nematode C. elegans: a platform for investigating biology.</title>
        <authorList>
            <consortium name="The C. elegans sequencing consortium"/>
            <person name="Sulson J.E."/>
            <person name="Waterston R."/>
        </authorList>
    </citation>
    <scope>NUCLEOTIDE SEQUENCE [LARGE SCALE GENOMIC DNA]</scope>
    <source>
        <strain evidence="18 19">Bristol N2</strain>
    </source>
</reference>
<evidence type="ECO:0000256" key="3">
    <source>
        <dbReference type="ARBA" id="ARBA00004123"/>
    </source>
</evidence>
<gene>
    <name evidence="18 20" type="primary">polh-1</name>
    <name evidence="17" type="synonym">POLH</name>
    <name evidence="18" type="ORF">CELE_F53A3.2</name>
    <name evidence="20" type="ORF">F53A3.2</name>
</gene>
<dbReference type="Gene3D" id="3.40.1170.60">
    <property type="match status" value="1"/>
</dbReference>
<evidence type="ECO:0000313" key="17">
    <source>
        <dbReference type="EMBL" id="BAE72703.1"/>
    </source>
</evidence>
<dbReference type="SUPFAM" id="SSF56672">
    <property type="entry name" value="DNA/RNA polymerases"/>
    <property type="match status" value="1"/>
</dbReference>
<dbReference type="Reactome" id="R-CEL-110320">
    <property type="pathway name" value="Translesion Synthesis by POLH"/>
</dbReference>
<dbReference type="OMA" id="QNHRVAK"/>
<evidence type="ECO:0000256" key="14">
    <source>
        <dbReference type="ARBA" id="ARBA00049244"/>
    </source>
</evidence>
<dbReference type="WormBase" id="F53A3.2">
    <property type="protein sequence ID" value="CE40206"/>
    <property type="gene ID" value="WBGene00018721"/>
    <property type="gene designation" value="polh-1"/>
</dbReference>
<dbReference type="Bgee" id="WBGene00018721">
    <property type="expression patterns" value="Expressed in germ line (C elegans) and 4 other cell types or tissues"/>
</dbReference>
<dbReference type="HOGENOM" id="CLU_012348_7_2_1"/>
<dbReference type="Pfam" id="PF21704">
    <property type="entry name" value="POLH-Rev1_HhH"/>
    <property type="match status" value="1"/>
</dbReference>
<dbReference type="GO" id="GO:0005634">
    <property type="term" value="C:nucleus"/>
    <property type="evidence" value="ECO:0000314"/>
    <property type="project" value="WormBase"/>
</dbReference>
<reference evidence="18" key="4">
    <citation type="submission" date="2024-10" db="EMBL/GenBank/DDBJ databases">
        <authorList>
            <consortium name="WormBase Consortium"/>
            <person name="WormBase"/>
        </authorList>
    </citation>
    <scope>NUCLEOTIDE SEQUENCE</scope>
    <source>
        <strain evidence="18">Bristol N2</strain>
    </source>
</reference>
<dbReference type="GeneID" id="175337"/>
<keyword evidence="19" id="KW-1185">Reference proteome</keyword>
<dbReference type="SUPFAM" id="SSF100879">
    <property type="entry name" value="Lesion bypass DNA polymerase (Y-family), little finger domain"/>
    <property type="match status" value="1"/>
</dbReference>
<organism evidence="18 19">
    <name type="scientific">Caenorhabditis elegans</name>
    <dbReference type="NCBI Taxonomy" id="6239"/>
    <lineage>
        <taxon>Eukaryota</taxon>
        <taxon>Metazoa</taxon>
        <taxon>Ecdysozoa</taxon>
        <taxon>Nematoda</taxon>
        <taxon>Chromadorea</taxon>
        <taxon>Rhabditida</taxon>
        <taxon>Rhabditina</taxon>
        <taxon>Rhabditomorpha</taxon>
        <taxon>Rhabditoidea</taxon>
        <taxon>Rhabditidae</taxon>
        <taxon>Peloderinae</taxon>
        <taxon>Caenorhabditis</taxon>
    </lineage>
</organism>
<dbReference type="SMR" id="G5EFY1"/>
<dbReference type="FunCoup" id="G5EFY1">
    <property type="interactions" value="2608"/>
</dbReference>
<evidence type="ECO:0000256" key="9">
    <source>
        <dbReference type="ARBA" id="ARBA00022763"/>
    </source>
</evidence>
<feature type="domain" description="UmuC" evidence="16">
    <location>
        <begin position="5"/>
        <end position="258"/>
    </location>
</feature>
<dbReference type="PaxDb" id="6239-F53A3.2"/>
<dbReference type="PANTHER" id="PTHR45873">
    <property type="entry name" value="DNA POLYMERASE ETA"/>
    <property type="match status" value="1"/>
</dbReference>
<comment type="cofactor">
    <cofactor evidence="1">
        <name>Mn(2+)</name>
        <dbReference type="ChEBI" id="CHEBI:29035"/>
    </cofactor>
</comment>
<comment type="catalytic activity">
    <reaction evidence="14">
        <text>DNA(n) + a 2'-deoxyribonucleoside 5'-triphosphate = DNA(n+1) + diphosphate</text>
        <dbReference type="Rhea" id="RHEA:22508"/>
        <dbReference type="Rhea" id="RHEA-COMP:17339"/>
        <dbReference type="Rhea" id="RHEA-COMP:17340"/>
        <dbReference type="ChEBI" id="CHEBI:33019"/>
        <dbReference type="ChEBI" id="CHEBI:61560"/>
        <dbReference type="ChEBI" id="CHEBI:173112"/>
        <dbReference type="EC" id="2.7.7.7"/>
    </reaction>
</comment>
<evidence type="ECO:0000256" key="5">
    <source>
        <dbReference type="ARBA" id="ARBA00012417"/>
    </source>
</evidence>
<dbReference type="PIRSF" id="PIRSF036603">
    <property type="entry name" value="DPol_eta"/>
    <property type="match status" value="1"/>
</dbReference>
<comment type="similarity">
    <text evidence="4">Belongs to the DNA polymerase type-Y family.</text>
</comment>
<proteinExistence type="evidence at transcript level"/>
<dbReference type="RefSeq" id="NP_497480.2">
    <property type="nucleotide sequence ID" value="NM_065079.4"/>
</dbReference>
<evidence type="ECO:0000259" key="16">
    <source>
        <dbReference type="PROSITE" id="PS50173"/>
    </source>
</evidence>
<dbReference type="InterPro" id="IPR043502">
    <property type="entry name" value="DNA/RNA_pol_sf"/>
</dbReference>
<evidence type="ECO:0000256" key="1">
    <source>
        <dbReference type="ARBA" id="ARBA00001936"/>
    </source>
</evidence>
<dbReference type="GO" id="GO:0009792">
    <property type="term" value="P:embryo development ending in birth or egg hatching"/>
    <property type="evidence" value="ECO:0000316"/>
    <property type="project" value="WormBase"/>
</dbReference>
<dbReference type="PIR" id="A88395">
    <property type="entry name" value="A88395"/>
</dbReference>
<evidence type="ECO:0000313" key="18">
    <source>
        <dbReference type="EMBL" id="CCD62153.1"/>
    </source>
</evidence>
<dbReference type="GO" id="GO:0006281">
    <property type="term" value="P:DNA repair"/>
    <property type="evidence" value="ECO:0007669"/>
    <property type="project" value="UniProtKB-KW"/>
</dbReference>
<keyword evidence="10" id="KW-0460">Magnesium</keyword>
<dbReference type="EC" id="2.7.7.7" evidence="5"/>
<keyword evidence="11" id="KW-0234">DNA repair</keyword>
<evidence type="ECO:0000256" key="12">
    <source>
        <dbReference type="ARBA" id="ARBA00023242"/>
    </source>
</evidence>
<sequence>MKRVISLIDMDCFYAQVEQRDNPSLWGQPVIVVQHSRQGIEGGILAVSYEARPFGVKRGMTVAEAKLKCPQISICHVPIGEYVDKADIQKYRDASAEVFRVLNNYDSQIIIEKASVDEAFLDLSAYTNQKLQELRENEGLEEFLQAAITYLPTTHLATGEDVKENEHLREDVLLEYIENARNCTENLLLLIAAVTVEQIRQQIHEETQFFCSAGVGNNKMMAKLVCARHKPRQQTLIPWFYVREILRLTPIGDVRGFGGKMGNRIQEMLNITLMGELLEVDISQLIETFPNQHEYLRSVAEGHCDEPVRPRKESSSIAVSKNFPGKLSIRSVLELKKWLDGLTKELAKRLATDQAENKRTAENLVYSLLTEDGKPQKTLKITSYHPDTLFEQIWAAMKGLNKTNATKNEDSGPWTPPILNISLSATRFQPGIPAQNRSIHEWLYEKKTRKSRRKAAIYDENDGREDVIFVEPPEKLKKPNPTPKSTGTDGDFIVLGSDSDDDVVQPKTDDNWIFVDGKKFSKMAWRHLPPDIKKHYQHRIALEEARALKSKTGGSRKRAGAHTDNAQKPKKPKSLESFFKKKKP</sequence>
<dbReference type="Pfam" id="PF00817">
    <property type="entry name" value="IMS"/>
    <property type="match status" value="1"/>
</dbReference>
<dbReference type="GO" id="GO:0042276">
    <property type="term" value="P:error-prone translesion synthesis"/>
    <property type="evidence" value="ECO:0000315"/>
    <property type="project" value="WormBase"/>
</dbReference>
<dbReference type="InterPro" id="IPR001126">
    <property type="entry name" value="UmuC"/>
</dbReference>
<evidence type="ECO:0000256" key="7">
    <source>
        <dbReference type="ARBA" id="ARBA00022695"/>
    </source>
</evidence>
<evidence type="ECO:0000256" key="8">
    <source>
        <dbReference type="ARBA" id="ARBA00022723"/>
    </source>
</evidence>
<evidence type="ECO:0000313" key="19">
    <source>
        <dbReference type="Proteomes" id="UP000001940"/>
    </source>
</evidence>
<dbReference type="EMBL" id="BX284603">
    <property type="protein sequence ID" value="CCD62153.1"/>
    <property type="molecule type" value="Genomic_DNA"/>
</dbReference>
<protein>
    <recommendedName>
        <fullName evidence="13">DNA polymerase eta</fullName>
        <ecNumber evidence="5">2.7.7.7</ecNumber>
    </recommendedName>
</protein>
<evidence type="ECO:0000256" key="13">
    <source>
        <dbReference type="ARBA" id="ARBA00044975"/>
    </source>
</evidence>
<dbReference type="PROSITE" id="PS50173">
    <property type="entry name" value="UMUC"/>
    <property type="match status" value="1"/>
</dbReference>
<dbReference type="GO" id="GO:0003684">
    <property type="term" value="F:damaged DNA binding"/>
    <property type="evidence" value="ECO:0007669"/>
    <property type="project" value="InterPro"/>
</dbReference>
<evidence type="ECO:0000256" key="4">
    <source>
        <dbReference type="ARBA" id="ARBA00010945"/>
    </source>
</evidence>
<reference evidence="17" key="3">
    <citation type="submission" date="2005-12" db="EMBL/GenBank/DDBJ databases">
        <title>Deficiency of the Caenorhabditis elegans DNA polymerase eta homologue increases sensitivity of UV radiation during germ-line development.</title>
        <authorList>
            <person name="Ohkumo T."/>
            <person name="Masutani C."/>
            <person name="Eki T."/>
            <person name="Hanaoka F."/>
        </authorList>
    </citation>
    <scope>NUCLEOTIDE SEQUENCE</scope>
</reference>
<evidence type="ECO:0000256" key="15">
    <source>
        <dbReference type="SAM" id="MobiDB-lite"/>
    </source>
</evidence>
<dbReference type="GO" id="GO:0046872">
    <property type="term" value="F:metal ion binding"/>
    <property type="evidence" value="ECO:0007669"/>
    <property type="project" value="UniProtKB-KW"/>
</dbReference>
<dbReference type="InterPro" id="IPR043128">
    <property type="entry name" value="Rev_trsase/Diguanyl_cyclase"/>
</dbReference>
<reference evidence="18" key="2">
    <citation type="submission" date="2003-03" db="EMBL/GenBank/DDBJ databases">
        <authorList>
            <person name="Sulson J.E."/>
            <person name="Waterston R."/>
        </authorList>
    </citation>
    <scope>NUCLEOTIDE SEQUENCE</scope>
    <source>
        <strain evidence="18">Bristol N2</strain>
    </source>
</reference>
<dbReference type="KEGG" id="cel:CELE_F53A3.2"/>
<dbReference type="Proteomes" id="UP000001940">
    <property type="component" value="Chromosome III"/>
</dbReference>
<dbReference type="FunFam" id="3.30.70.270:FF:000150">
    <property type="entry name" value="DNA polymerase eta"/>
    <property type="match status" value="1"/>
</dbReference>
<dbReference type="GO" id="GO:0035861">
    <property type="term" value="C:site of double-strand break"/>
    <property type="evidence" value="ECO:0000318"/>
    <property type="project" value="GO_Central"/>
</dbReference>
<dbReference type="CTD" id="175337"/>
<dbReference type="OrthoDB" id="5723at2759"/>
<evidence type="ECO:0000256" key="11">
    <source>
        <dbReference type="ARBA" id="ARBA00023204"/>
    </source>
</evidence>
<dbReference type="AlphaFoldDB" id="G5EFY1"/>
<dbReference type="Gene3D" id="3.30.1490.100">
    <property type="entry name" value="DNA polymerase, Y-family, little finger domain"/>
    <property type="match status" value="1"/>
</dbReference>
<dbReference type="eggNOG" id="KOG2095">
    <property type="taxonomic scope" value="Eukaryota"/>
</dbReference>
<name>G5EFY1_CAEEL</name>
<keyword evidence="8" id="KW-0479">Metal-binding</keyword>
<dbReference type="Gene3D" id="1.10.150.20">
    <property type="entry name" value="5' to 3' exonuclease, C-terminal subdomain"/>
    <property type="match status" value="1"/>
</dbReference>
<dbReference type="GO" id="GO:1904290">
    <property type="term" value="P:negative regulation of mitotic DNA damage checkpoint"/>
    <property type="evidence" value="ECO:0000316"/>
    <property type="project" value="WormBase"/>
</dbReference>
<comment type="cofactor">
    <cofactor evidence="2">
        <name>Mg(2+)</name>
        <dbReference type="ChEBI" id="CHEBI:18420"/>
    </cofactor>
</comment>
<dbReference type="EMBL" id="AB244413">
    <property type="protein sequence ID" value="BAE72703.1"/>
    <property type="molecule type" value="mRNA"/>
</dbReference>
<dbReference type="InterPro" id="IPR036775">
    <property type="entry name" value="DNA_pol_Y-fam_lit_finger_sf"/>
</dbReference>
<dbReference type="AGR" id="WB:WBGene00018721"/>
<dbReference type="GO" id="GO:0005657">
    <property type="term" value="C:replication fork"/>
    <property type="evidence" value="ECO:0000318"/>
    <property type="project" value="GO_Central"/>
</dbReference>
<keyword evidence="9" id="KW-0227">DNA damage</keyword>
<dbReference type="Pfam" id="PF11799">
    <property type="entry name" value="IMS_C"/>
    <property type="match status" value="1"/>
</dbReference>
<dbReference type="FunFam" id="3.40.1170.60:FF:000003">
    <property type="entry name" value="DNA polymerase eta"/>
    <property type="match status" value="1"/>
</dbReference>
<dbReference type="InterPro" id="IPR017961">
    <property type="entry name" value="DNA_pol_Y-fam_little_finger"/>
</dbReference>
<dbReference type="GO" id="GO:0009411">
    <property type="term" value="P:response to UV"/>
    <property type="evidence" value="ECO:0007669"/>
    <property type="project" value="UniProtKB-ARBA"/>
</dbReference>
<evidence type="ECO:0000256" key="6">
    <source>
        <dbReference type="ARBA" id="ARBA00022679"/>
    </source>
</evidence>
<dbReference type="FunFam" id="1.10.150.20:FF:000014">
    <property type="entry name" value="Polymerase (DNA directed), eta"/>
    <property type="match status" value="1"/>
</dbReference>
<dbReference type="InterPro" id="IPR052230">
    <property type="entry name" value="DNA_polymerase_eta"/>
</dbReference>
<dbReference type="Gene3D" id="3.30.70.270">
    <property type="match status" value="1"/>
</dbReference>
<keyword evidence="12" id="KW-0539">Nucleus</keyword>